<keyword evidence="3" id="KW-0804">Transcription</keyword>
<dbReference type="SUPFAM" id="SSF46689">
    <property type="entry name" value="Homeodomain-like"/>
    <property type="match status" value="1"/>
</dbReference>
<evidence type="ECO:0000256" key="3">
    <source>
        <dbReference type="ARBA" id="ARBA00023163"/>
    </source>
</evidence>
<evidence type="ECO:0000256" key="2">
    <source>
        <dbReference type="ARBA" id="ARBA00023125"/>
    </source>
</evidence>
<evidence type="ECO:0000256" key="4">
    <source>
        <dbReference type="PROSITE-ProRule" id="PRU00335"/>
    </source>
</evidence>
<evidence type="ECO:0000313" key="6">
    <source>
        <dbReference type="EMBL" id="MEU2126120.1"/>
    </source>
</evidence>
<dbReference type="PANTHER" id="PTHR47506">
    <property type="entry name" value="TRANSCRIPTIONAL REGULATORY PROTEIN"/>
    <property type="match status" value="1"/>
</dbReference>
<keyword evidence="2 4" id="KW-0238">DNA-binding</keyword>
<keyword evidence="7" id="KW-1185">Reference proteome</keyword>
<dbReference type="InterPro" id="IPR009057">
    <property type="entry name" value="Homeodomain-like_sf"/>
</dbReference>
<evidence type="ECO:0000259" key="5">
    <source>
        <dbReference type="PROSITE" id="PS50977"/>
    </source>
</evidence>
<dbReference type="SUPFAM" id="SSF48498">
    <property type="entry name" value="Tetracyclin repressor-like, C-terminal domain"/>
    <property type="match status" value="1"/>
</dbReference>
<dbReference type="PRINTS" id="PR00455">
    <property type="entry name" value="HTHTETR"/>
</dbReference>
<evidence type="ECO:0000313" key="7">
    <source>
        <dbReference type="Proteomes" id="UP001550535"/>
    </source>
</evidence>
<dbReference type="Gene3D" id="1.10.10.60">
    <property type="entry name" value="Homeodomain-like"/>
    <property type="match status" value="1"/>
</dbReference>
<name>A0ABV2XJP6_9NOCA</name>
<dbReference type="EMBL" id="JBEYBR010000117">
    <property type="protein sequence ID" value="MEU2126120.1"/>
    <property type="molecule type" value="Genomic_DNA"/>
</dbReference>
<gene>
    <name evidence="6" type="ORF">ABZ507_30345</name>
</gene>
<sequence length="193" mass="21226">MSRTKEFDPDVALDRALQLFWERGYESTSMADLTEHLGIARASIYATFGSKHELFTKALQRYLEAADAQITADLSRPGPALPAIRALVDRFTDEACAPDRFMGCMVSNAAVELAARDATVGRLVESSWARMETALAAALTRARAQDELAPDAEPRAIARFLLVFIQGLRVLERVPGTGTRLRDASRVTSTILR</sequence>
<organism evidence="6 7">
    <name type="scientific">Nocardia niwae</name>
    <dbReference type="NCBI Taxonomy" id="626084"/>
    <lineage>
        <taxon>Bacteria</taxon>
        <taxon>Bacillati</taxon>
        <taxon>Actinomycetota</taxon>
        <taxon>Actinomycetes</taxon>
        <taxon>Mycobacteriales</taxon>
        <taxon>Nocardiaceae</taxon>
        <taxon>Nocardia</taxon>
    </lineage>
</organism>
<feature type="DNA-binding region" description="H-T-H motif" evidence="4">
    <location>
        <begin position="29"/>
        <end position="48"/>
    </location>
</feature>
<evidence type="ECO:0000256" key="1">
    <source>
        <dbReference type="ARBA" id="ARBA00023015"/>
    </source>
</evidence>
<dbReference type="RefSeq" id="WP_063022694.1">
    <property type="nucleotide sequence ID" value="NZ_JBEYBM010000019.1"/>
</dbReference>
<dbReference type="Pfam" id="PF16925">
    <property type="entry name" value="TetR_C_13"/>
    <property type="match status" value="1"/>
</dbReference>
<protein>
    <submittedName>
        <fullName evidence="6">Helix-turn-helix domain-containing protein</fullName>
    </submittedName>
</protein>
<proteinExistence type="predicted"/>
<dbReference type="InterPro" id="IPR036271">
    <property type="entry name" value="Tet_transcr_reg_TetR-rel_C_sf"/>
</dbReference>
<dbReference type="Pfam" id="PF00440">
    <property type="entry name" value="TetR_N"/>
    <property type="match status" value="1"/>
</dbReference>
<comment type="caution">
    <text evidence="6">The sequence shown here is derived from an EMBL/GenBank/DDBJ whole genome shotgun (WGS) entry which is preliminary data.</text>
</comment>
<dbReference type="Proteomes" id="UP001550535">
    <property type="component" value="Unassembled WGS sequence"/>
</dbReference>
<dbReference type="PANTHER" id="PTHR47506:SF1">
    <property type="entry name" value="HTH-TYPE TRANSCRIPTIONAL REGULATOR YJDC"/>
    <property type="match status" value="1"/>
</dbReference>
<dbReference type="InterPro" id="IPR001647">
    <property type="entry name" value="HTH_TetR"/>
</dbReference>
<feature type="domain" description="HTH tetR-type" evidence="5">
    <location>
        <begin position="6"/>
        <end position="66"/>
    </location>
</feature>
<reference evidence="6 7" key="1">
    <citation type="submission" date="2024-06" db="EMBL/GenBank/DDBJ databases">
        <title>The Natural Products Discovery Center: Release of the First 8490 Sequenced Strains for Exploring Actinobacteria Biosynthetic Diversity.</title>
        <authorList>
            <person name="Kalkreuter E."/>
            <person name="Kautsar S.A."/>
            <person name="Yang D."/>
            <person name="Bader C.D."/>
            <person name="Teijaro C.N."/>
            <person name="Fluegel L."/>
            <person name="Davis C.M."/>
            <person name="Simpson J.R."/>
            <person name="Lauterbach L."/>
            <person name="Steele A.D."/>
            <person name="Gui C."/>
            <person name="Meng S."/>
            <person name="Li G."/>
            <person name="Viehrig K."/>
            <person name="Ye F."/>
            <person name="Su P."/>
            <person name="Kiefer A.F."/>
            <person name="Nichols A."/>
            <person name="Cepeda A.J."/>
            <person name="Yan W."/>
            <person name="Fan B."/>
            <person name="Jiang Y."/>
            <person name="Adhikari A."/>
            <person name="Zheng C.-J."/>
            <person name="Schuster L."/>
            <person name="Cowan T.M."/>
            <person name="Smanski M.J."/>
            <person name="Chevrette M.G."/>
            <person name="De Carvalho L.P.S."/>
            <person name="Shen B."/>
        </authorList>
    </citation>
    <scope>NUCLEOTIDE SEQUENCE [LARGE SCALE GENOMIC DNA]</scope>
    <source>
        <strain evidence="6 7">NPDC019434</strain>
    </source>
</reference>
<dbReference type="InterPro" id="IPR011075">
    <property type="entry name" value="TetR_C"/>
</dbReference>
<accession>A0ABV2XJP6</accession>
<keyword evidence="1" id="KW-0805">Transcription regulation</keyword>
<dbReference type="Gene3D" id="1.10.357.10">
    <property type="entry name" value="Tetracycline Repressor, domain 2"/>
    <property type="match status" value="1"/>
</dbReference>
<dbReference type="PROSITE" id="PS50977">
    <property type="entry name" value="HTH_TETR_2"/>
    <property type="match status" value="1"/>
</dbReference>